<dbReference type="PANTHER" id="PTHR11346">
    <property type="entry name" value="GALECTIN"/>
    <property type="match status" value="1"/>
</dbReference>
<keyword evidence="1" id="KW-0430">Lectin</keyword>
<dbReference type="InterPro" id="IPR013320">
    <property type="entry name" value="ConA-like_dom_sf"/>
</dbReference>
<evidence type="ECO:0000256" key="2">
    <source>
        <dbReference type="SAM" id="SignalP"/>
    </source>
</evidence>
<name>A0ABD2JSP6_HETSC</name>
<accession>A0ABD2JSP6</accession>
<feature type="domain" description="Galectin" evidence="3">
    <location>
        <begin position="816"/>
        <end position="965"/>
    </location>
</feature>
<evidence type="ECO:0000259" key="3">
    <source>
        <dbReference type="PROSITE" id="PS51304"/>
    </source>
</evidence>
<evidence type="ECO:0000313" key="5">
    <source>
        <dbReference type="Proteomes" id="UP001620645"/>
    </source>
</evidence>
<dbReference type="AlphaFoldDB" id="A0ABD2JSP6"/>
<proteinExistence type="predicted"/>
<evidence type="ECO:0000256" key="1">
    <source>
        <dbReference type="ARBA" id="ARBA00022734"/>
    </source>
</evidence>
<dbReference type="EMBL" id="JBICCN010000107">
    <property type="protein sequence ID" value="KAL3093665.1"/>
    <property type="molecule type" value="Genomic_DNA"/>
</dbReference>
<dbReference type="SMART" id="SM00908">
    <property type="entry name" value="Gal-bind_lectin"/>
    <property type="match status" value="1"/>
</dbReference>
<keyword evidence="5" id="KW-1185">Reference proteome</keyword>
<feature type="domain" description="Galectin" evidence="3">
    <location>
        <begin position="647"/>
        <end position="796"/>
    </location>
</feature>
<dbReference type="PROSITE" id="PS51304">
    <property type="entry name" value="GALECTIN"/>
    <property type="match status" value="2"/>
</dbReference>
<dbReference type="Gene3D" id="2.60.120.200">
    <property type="match status" value="1"/>
</dbReference>
<sequence length="970" mass="110364">MANAQFFFGIFAVLCRFLCQSVTAAGPHKNKIVYLSEPGLSSIEIEYNALDQCLRRESRQRQINSFTLKFKLNGKCLNGLLMCYPGALDTHGTNYIFGMAPNSQFRVENQEENEVTKKCAAKRQEECQGDQKGDKLMCLRSSEWHGIRVSKPKSARKEFLLELSITNKSYPFECGNDFSIVFGNRSNLLTQLVNEKGESIQLLNGEEDALRNAFLARKGQAVVRLADYAGFWMLGLDFLPMHIRDTMHINVYRDCGCELHTWFLRPDENPKFVANSEWEMVPPIPANCPINVSDEKGKLVVKSAEQMEYERDDQRQSGGQPVKVSGKLLRVAFRVNKMPKNITIQLEDKQQKPILTLFIGAKHIVLNSEQKKSKYVEIKGVKDKSFLASQRQRYVEVHFVVYAFFYEIKLNGELHVRFFPWPYDWWTRANQTESFSSVSLSGDLYPDSVETHLTQDTQPRIPMPHAHLHIVEPMYVGDTAVFRGQVNSEAKSLMFYVLHNGHQINAYIGNALLMLQFNFSSDGQSNTLEAFYQQWDNDVQMNYFTRSPAFKEPRKGKYLQRGAPFQLEFKLIANETKGNGTNLLMSANPLINVTLYTILDGVKSARHLDTFPSDVELALNNFGADGDVNLFQIPKIRRKGQVRNNILFYLLDPLLTVGDSIILEGKMKENCDYLRIFLLHDTVEPLKNESNIPLAIIFNFHSVYNKNFMHLQFNATDKFDKKKEGGQSKDIVFPSRLFSGQEFKIEIKVLLTEYRIFIHGAFVTSFAHRFPPWAVNCLRLDAELSKMAQIIRIKGGAVSTEPILEEGSQTKMPIIYRVPEEDAITPGNSVHIRSMTADSKTELRIGATLLYEALESYETVAPSVQQSDITKIGRVVLHVNFTNTDLFVYERFGNDELIARLSDPLKVPIGPDQPFVLGIRFGANQQFALVLNGIQLLNGSTTLPQWAIQYVRINGDLKPENTTIFIDNGA</sequence>
<dbReference type="InterPro" id="IPR001079">
    <property type="entry name" value="Galectin_CRD"/>
</dbReference>
<organism evidence="4 5">
    <name type="scientific">Heterodera schachtii</name>
    <name type="common">Sugarbeet cyst nematode worm</name>
    <name type="synonym">Tylenchus schachtii</name>
    <dbReference type="NCBI Taxonomy" id="97005"/>
    <lineage>
        <taxon>Eukaryota</taxon>
        <taxon>Metazoa</taxon>
        <taxon>Ecdysozoa</taxon>
        <taxon>Nematoda</taxon>
        <taxon>Chromadorea</taxon>
        <taxon>Rhabditida</taxon>
        <taxon>Tylenchina</taxon>
        <taxon>Tylenchomorpha</taxon>
        <taxon>Tylenchoidea</taxon>
        <taxon>Heteroderidae</taxon>
        <taxon>Heteroderinae</taxon>
        <taxon>Heterodera</taxon>
    </lineage>
</organism>
<gene>
    <name evidence="4" type="ORF">niasHS_006227</name>
</gene>
<comment type="caution">
    <text evidence="4">The sequence shown here is derived from an EMBL/GenBank/DDBJ whole genome shotgun (WGS) entry which is preliminary data.</text>
</comment>
<dbReference type="Proteomes" id="UP001620645">
    <property type="component" value="Unassembled WGS sequence"/>
</dbReference>
<dbReference type="Pfam" id="PF00337">
    <property type="entry name" value="Gal-bind_lectin"/>
    <property type="match status" value="1"/>
</dbReference>
<dbReference type="InterPro" id="IPR044156">
    <property type="entry name" value="Galectin-like"/>
</dbReference>
<reference evidence="4 5" key="1">
    <citation type="submission" date="2024-10" db="EMBL/GenBank/DDBJ databases">
        <authorList>
            <person name="Kim D."/>
        </authorList>
    </citation>
    <scope>NUCLEOTIDE SEQUENCE [LARGE SCALE GENOMIC DNA]</scope>
    <source>
        <strain evidence="4">Taebaek</strain>
    </source>
</reference>
<dbReference type="PANTHER" id="PTHR11346:SF176">
    <property type="entry name" value="32 KDA BETA-GALACTOSIDE-BINDING LECTIN LEC-3"/>
    <property type="match status" value="1"/>
</dbReference>
<keyword evidence="2" id="KW-0732">Signal</keyword>
<feature type="chain" id="PRO_5044748533" description="Galectin domain-containing protein" evidence="2">
    <location>
        <begin position="25"/>
        <end position="970"/>
    </location>
</feature>
<feature type="signal peptide" evidence="2">
    <location>
        <begin position="1"/>
        <end position="24"/>
    </location>
</feature>
<protein>
    <recommendedName>
        <fullName evidence="3">Galectin domain-containing protein</fullName>
    </recommendedName>
</protein>
<dbReference type="GO" id="GO:0030246">
    <property type="term" value="F:carbohydrate binding"/>
    <property type="evidence" value="ECO:0007669"/>
    <property type="project" value="UniProtKB-KW"/>
</dbReference>
<evidence type="ECO:0000313" key="4">
    <source>
        <dbReference type="EMBL" id="KAL3093665.1"/>
    </source>
</evidence>
<dbReference type="SUPFAM" id="SSF49899">
    <property type="entry name" value="Concanavalin A-like lectins/glucanases"/>
    <property type="match status" value="1"/>
</dbReference>